<dbReference type="Proteomes" id="UP000808349">
    <property type="component" value="Unassembled WGS sequence"/>
</dbReference>
<dbReference type="InterPro" id="IPR045670">
    <property type="entry name" value="DUF5916"/>
</dbReference>
<dbReference type="GO" id="GO:0030246">
    <property type="term" value="F:carbohydrate binding"/>
    <property type="evidence" value="ECO:0007669"/>
    <property type="project" value="InterPro"/>
</dbReference>
<dbReference type="AlphaFoldDB" id="A0A9D7XFB0"/>
<protein>
    <submittedName>
        <fullName evidence="3">Carbohydrate binding family 9 domain-containing protein</fullName>
    </submittedName>
</protein>
<sequence>MYLIKGIIVFITVLFITKGIGQSYNSFVKTPKEYAILRTNIAPHIDGLQNDVIWKTAFATDSFIQYEPKPFQCASLDSKVKLCYDDNAIYVYAHLYDTPSKIRKELSSRDAVQYSNSDYFTISFDTYNDDQNGTRFIIGANGVQSDSKIFNNYSDFNWNGVWESKVKIVEDGWIAELKIPYYNLRFPKKEKQIWGLQCARYINRLGETDTWTPLDPKINGHVNQWGNLTGLEKINPPIRIHLSPYFAANYQQNETETNQGIKTNEHSKSISGGLDMKVGLNESFTIDATLIPNFGQVKSDNKRLNTTPFEIYYEENRPFFTEGTDLFNKGDIFYSRRIGSEPNKKNNVYETLSSSEVLEANPNETQLYNATKFSGRTNHKLGIGILNAIVAPTNARIRDTLSNHNRTFQTSALTNYNVAVIDQILKNNSSVSCINTSTWRNQNERNANVTALLLNIKDKKNKYEWSTMGRMSHVFTPDQKKYSGYTADWSLNKISGNWVWSISQALKDKRWDPSDLGFSQQNNYLQENANIYYNQYEPKKIFQQTNYWLGVNYISRLEPFSYQNVNFNAGFWGKLKNQMTLNYWFNISPKSIDYFEARQEDRQFKYPINYNAGINFQLDPRKKLSSAFFIYLLQIPKWKNSYYEFSISPIYKINSHLNLSLNTSFGYGNNEYGYNFTISDGSFGKRNTQTLNNSIYIAINFTPKSNLTFGTRHYWSKIWYYSFYKLNDDGSLNIDPEYKHNADLSQNYFNLDCIYTWEFAPGSFLNLIWKNSLNRYQESNDIIKSENYIDNVKGTFSSPQHNAITLKLIYFIDYNQARKALNKKH</sequence>
<dbReference type="SUPFAM" id="SSF49344">
    <property type="entry name" value="CBD9-like"/>
    <property type="match status" value="1"/>
</dbReference>
<dbReference type="GO" id="GO:0016052">
    <property type="term" value="P:carbohydrate catabolic process"/>
    <property type="evidence" value="ECO:0007669"/>
    <property type="project" value="InterPro"/>
</dbReference>
<proteinExistence type="predicted"/>
<comment type="caution">
    <text evidence="3">The sequence shown here is derived from an EMBL/GenBank/DDBJ whole genome shotgun (WGS) entry which is preliminary data.</text>
</comment>
<name>A0A9D7XFB0_9BACT</name>
<dbReference type="EMBL" id="JADKFW010000012">
    <property type="protein sequence ID" value="MBK9718705.1"/>
    <property type="molecule type" value="Genomic_DNA"/>
</dbReference>
<reference evidence="3 4" key="1">
    <citation type="submission" date="2020-10" db="EMBL/GenBank/DDBJ databases">
        <title>Connecting structure to function with the recovery of over 1000 high-quality activated sludge metagenome-assembled genomes encoding full-length rRNA genes using long-read sequencing.</title>
        <authorList>
            <person name="Singleton C.M."/>
            <person name="Petriglieri F."/>
            <person name="Kristensen J.M."/>
            <person name="Kirkegaard R.H."/>
            <person name="Michaelsen T.Y."/>
            <person name="Andersen M.H."/>
            <person name="Karst S.M."/>
            <person name="Dueholm M.S."/>
            <person name="Nielsen P.H."/>
            <person name="Albertsen M."/>
        </authorList>
    </citation>
    <scope>NUCLEOTIDE SEQUENCE [LARGE SCALE GENOMIC DNA]</scope>
    <source>
        <strain evidence="3">Ribe_18-Q3-R11-54_BAT3C.373</strain>
    </source>
</reference>
<dbReference type="CDD" id="cd09618">
    <property type="entry name" value="CBM9_like_2"/>
    <property type="match status" value="1"/>
</dbReference>
<evidence type="ECO:0000259" key="1">
    <source>
        <dbReference type="Pfam" id="PF06452"/>
    </source>
</evidence>
<accession>A0A9D7XFB0</accession>
<feature type="domain" description="DUF5916" evidence="2">
    <location>
        <begin position="236"/>
        <end position="820"/>
    </location>
</feature>
<dbReference type="Pfam" id="PF19313">
    <property type="entry name" value="DUF5916"/>
    <property type="match status" value="1"/>
</dbReference>
<evidence type="ECO:0000259" key="2">
    <source>
        <dbReference type="Pfam" id="PF19313"/>
    </source>
</evidence>
<dbReference type="GO" id="GO:0004553">
    <property type="term" value="F:hydrolase activity, hydrolyzing O-glycosyl compounds"/>
    <property type="evidence" value="ECO:0007669"/>
    <property type="project" value="InterPro"/>
</dbReference>
<gene>
    <name evidence="3" type="ORF">IPO85_14560</name>
</gene>
<dbReference type="InterPro" id="IPR010502">
    <property type="entry name" value="Carb-bd_dom_fam9"/>
</dbReference>
<evidence type="ECO:0000313" key="4">
    <source>
        <dbReference type="Proteomes" id="UP000808349"/>
    </source>
</evidence>
<evidence type="ECO:0000313" key="3">
    <source>
        <dbReference type="EMBL" id="MBK9718705.1"/>
    </source>
</evidence>
<dbReference type="Pfam" id="PF06452">
    <property type="entry name" value="CBM9_1"/>
    <property type="match status" value="1"/>
</dbReference>
<organism evidence="3 4">
    <name type="scientific">Candidatus Defluviibacterium haderslevense</name>
    <dbReference type="NCBI Taxonomy" id="2981993"/>
    <lineage>
        <taxon>Bacteria</taxon>
        <taxon>Pseudomonadati</taxon>
        <taxon>Bacteroidota</taxon>
        <taxon>Saprospiria</taxon>
        <taxon>Saprospirales</taxon>
        <taxon>Saprospiraceae</taxon>
        <taxon>Candidatus Defluviibacterium</taxon>
    </lineage>
</organism>
<dbReference type="Gene3D" id="2.60.40.1190">
    <property type="match status" value="1"/>
</dbReference>
<feature type="domain" description="Carbohydrate-binding" evidence="1">
    <location>
        <begin position="45"/>
        <end position="201"/>
    </location>
</feature>